<dbReference type="Proteomes" id="UP001152797">
    <property type="component" value="Unassembled WGS sequence"/>
</dbReference>
<proteinExistence type="inferred from homology"/>
<evidence type="ECO:0000256" key="2">
    <source>
        <dbReference type="ARBA" id="ARBA00022801"/>
    </source>
</evidence>
<dbReference type="Pfam" id="PF00857">
    <property type="entry name" value="Isochorismatase"/>
    <property type="match status" value="1"/>
</dbReference>
<reference evidence="7 8" key="2">
    <citation type="submission" date="2024-05" db="EMBL/GenBank/DDBJ databases">
        <authorList>
            <person name="Chen Y."/>
            <person name="Shah S."/>
            <person name="Dougan E. K."/>
            <person name="Thang M."/>
            <person name="Chan C."/>
        </authorList>
    </citation>
    <scope>NUCLEOTIDE SEQUENCE [LARGE SCALE GENOMIC DNA]</scope>
</reference>
<dbReference type="EMBL" id="CAMXCT010003212">
    <property type="protein sequence ID" value="CAI4003061.1"/>
    <property type="molecule type" value="Genomic_DNA"/>
</dbReference>
<dbReference type="AlphaFoldDB" id="A0A9P1D6V2"/>
<sequence length="601" mass="66680">MALWWSLPLLFAEATLGPGMNPLPKIAKDGEQHFSQMAAANENSVVDMSAIGQRNPLQFEFLTDFWCAYELSDRKRTMALLVDDMQVEYHDYVQGIVPPIMQLVEGFRKAKLPIFWSTWWRWGPDDGFFNSMDRFYGPIGWNTSLNALYNHKPNGGDVLPEVAPKTPEERKRVMHKSYSLDMFDESPMEWLVPDGQGTLHTELQKLGVDTVVQVGAWTDDCIISTAFHAFSLQYDVVLIEDGVSTASKNHFNAIQVMRGAAAKVVFAREVVQYLNDGQPVKQPAPKTKLAGSRQRLALIEERSSESSDLHKAKKGHEQSAQLSAVESAGQQRFADQLVLVLIASIGPASFAAGWVLRGSFHQFAIRDAQAKEALRHLKQKATEAEAVPAVPEEMPGELPAEDGSEQPLMEDKVTVLMPSEKDHCYFTPDLVVPDGCECVLYLLARPKRGQPYDVLDSSGGVVLRIADPQPVNPVLRRALLSSSNVELAQIICSESLSPKPEVLRFQLLNGNQDCWATLTYEVGRESTEDKCIIERPRQMFYFFGSFQHGSLNMTDSFGRLLATTAPCAPMARGEALRLRCAPATDVGLAVCALMCMQAVAQ</sequence>
<comment type="similarity">
    <text evidence="1">Belongs to the isochorismatase family.</text>
</comment>
<evidence type="ECO:0000313" key="7">
    <source>
        <dbReference type="EMBL" id="CAL4790373.1"/>
    </source>
</evidence>
<evidence type="ECO:0000313" key="8">
    <source>
        <dbReference type="Proteomes" id="UP001152797"/>
    </source>
</evidence>
<dbReference type="SUPFAM" id="SSF52499">
    <property type="entry name" value="Isochorismatase-like hydrolases"/>
    <property type="match status" value="1"/>
</dbReference>
<dbReference type="InterPro" id="IPR036380">
    <property type="entry name" value="Isochorismatase-like_sf"/>
</dbReference>
<accession>A0A9P1D6V2</accession>
<organism evidence="6">
    <name type="scientific">Cladocopium goreaui</name>
    <dbReference type="NCBI Taxonomy" id="2562237"/>
    <lineage>
        <taxon>Eukaryota</taxon>
        <taxon>Sar</taxon>
        <taxon>Alveolata</taxon>
        <taxon>Dinophyceae</taxon>
        <taxon>Suessiales</taxon>
        <taxon>Symbiodiniaceae</taxon>
        <taxon>Cladocopium</taxon>
    </lineage>
</organism>
<dbReference type="PANTHER" id="PTHR43540:SF6">
    <property type="entry name" value="ISOCHORISMATASE-LIKE DOMAIN-CONTAINING PROTEIN"/>
    <property type="match status" value="1"/>
</dbReference>
<feature type="compositionally biased region" description="Low complexity" evidence="3">
    <location>
        <begin position="384"/>
        <end position="393"/>
    </location>
</feature>
<dbReference type="CDD" id="cd00431">
    <property type="entry name" value="cysteine_hydrolases"/>
    <property type="match status" value="1"/>
</dbReference>
<evidence type="ECO:0000256" key="3">
    <source>
        <dbReference type="SAM" id="MobiDB-lite"/>
    </source>
</evidence>
<dbReference type="EMBL" id="CAMXCT030003212">
    <property type="protein sequence ID" value="CAL4790373.1"/>
    <property type="molecule type" value="Genomic_DNA"/>
</dbReference>
<dbReference type="Gene3D" id="3.40.50.850">
    <property type="entry name" value="Isochorismatase-like"/>
    <property type="match status" value="1"/>
</dbReference>
<keyword evidence="8" id="KW-1185">Reference proteome</keyword>
<keyword evidence="2" id="KW-0378">Hydrolase</keyword>
<dbReference type="GO" id="GO:0016787">
    <property type="term" value="F:hydrolase activity"/>
    <property type="evidence" value="ECO:0007669"/>
    <property type="project" value="UniProtKB-KW"/>
</dbReference>
<evidence type="ECO:0000256" key="4">
    <source>
        <dbReference type="SAM" id="SignalP"/>
    </source>
</evidence>
<dbReference type="PANTHER" id="PTHR43540">
    <property type="entry name" value="PEROXYUREIDOACRYLATE/UREIDOACRYLATE AMIDOHYDROLASE-RELATED"/>
    <property type="match status" value="1"/>
</dbReference>
<evidence type="ECO:0000259" key="5">
    <source>
        <dbReference type="Pfam" id="PF00857"/>
    </source>
</evidence>
<feature type="domain" description="Isochorismatase-like" evidence="5">
    <location>
        <begin position="79"/>
        <end position="265"/>
    </location>
</feature>
<dbReference type="OrthoDB" id="432263at2759"/>
<feature type="signal peptide" evidence="4">
    <location>
        <begin position="1"/>
        <end position="17"/>
    </location>
</feature>
<dbReference type="InterPro" id="IPR050272">
    <property type="entry name" value="Isochorismatase-like_hydrls"/>
</dbReference>
<feature type="chain" id="PRO_5043271214" evidence="4">
    <location>
        <begin position="18"/>
        <end position="601"/>
    </location>
</feature>
<evidence type="ECO:0000313" key="6">
    <source>
        <dbReference type="EMBL" id="CAI4003061.1"/>
    </source>
</evidence>
<dbReference type="EMBL" id="CAMXCT020003212">
    <property type="protein sequence ID" value="CAL1156436.1"/>
    <property type="molecule type" value="Genomic_DNA"/>
</dbReference>
<keyword evidence="4" id="KW-0732">Signal</keyword>
<feature type="region of interest" description="Disordered" evidence="3">
    <location>
        <begin position="302"/>
        <end position="323"/>
    </location>
</feature>
<feature type="region of interest" description="Disordered" evidence="3">
    <location>
        <begin position="383"/>
        <end position="404"/>
    </location>
</feature>
<comment type="caution">
    <text evidence="6">The sequence shown here is derived from an EMBL/GenBank/DDBJ whole genome shotgun (WGS) entry which is preliminary data.</text>
</comment>
<gene>
    <name evidence="6" type="ORF">C1SCF055_LOCUS28958</name>
</gene>
<evidence type="ECO:0000256" key="1">
    <source>
        <dbReference type="ARBA" id="ARBA00006336"/>
    </source>
</evidence>
<name>A0A9P1D6V2_9DINO</name>
<protein>
    <submittedName>
        <fullName evidence="7">Isochorismatase-like domain-containing protein</fullName>
    </submittedName>
</protein>
<dbReference type="InterPro" id="IPR000868">
    <property type="entry name" value="Isochorismatase-like_dom"/>
</dbReference>
<reference evidence="6" key="1">
    <citation type="submission" date="2022-10" db="EMBL/GenBank/DDBJ databases">
        <authorList>
            <person name="Chen Y."/>
            <person name="Dougan E. K."/>
            <person name="Chan C."/>
            <person name="Rhodes N."/>
            <person name="Thang M."/>
        </authorList>
    </citation>
    <scope>NUCLEOTIDE SEQUENCE</scope>
</reference>